<dbReference type="InterPro" id="IPR050143">
    <property type="entry name" value="TRIM/RBCC"/>
</dbReference>
<evidence type="ECO:0000259" key="6">
    <source>
        <dbReference type="PROSITE" id="PS50119"/>
    </source>
</evidence>
<proteinExistence type="predicted"/>
<dbReference type="CDD" id="cd19756">
    <property type="entry name" value="Bbox2"/>
    <property type="match status" value="1"/>
</dbReference>
<feature type="region of interest" description="Disordered" evidence="4">
    <location>
        <begin position="243"/>
        <end position="271"/>
    </location>
</feature>
<dbReference type="Pfam" id="PF00643">
    <property type="entry name" value="zf-B_box"/>
    <property type="match status" value="1"/>
</dbReference>
<evidence type="ECO:0000313" key="8">
    <source>
        <dbReference type="Proteomes" id="UP001141327"/>
    </source>
</evidence>
<dbReference type="SUPFAM" id="SSF57850">
    <property type="entry name" value="RING/U-box"/>
    <property type="match status" value="1"/>
</dbReference>
<dbReference type="Gene3D" id="3.30.40.10">
    <property type="entry name" value="Zinc/RING finger domain, C3HC4 (zinc finger)"/>
    <property type="match status" value="1"/>
</dbReference>
<gene>
    <name evidence="7" type="ORF">PAPYR_2098</name>
</gene>
<keyword evidence="8" id="KW-1185">Reference proteome</keyword>
<name>A0ABQ8USV0_9EUKA</name>
<feature type="coiled-coil region" evidence="3">
    <location>
        <begin position="178"/>
        <end position="205"/>
    </location>
</feature>
<dbReference type="Pfam" id="PF13920">
    <property type="entry name" value="zf-C3HC4_3"/>
    <property type="match status" value="1"/>
</dbReference>
<dbReference type="InterPro" id="IPR013083">
    <property type="entry name" value="Znf_RING/FYVE/PHD"/>
</dbReference>
<dbReference type="Proteomes" id="UP001141327">
    <property type="component" value="Unassembled WGS sequence"/>
</dbReference>
<evidence type="ECO:0000256" key="2">
    <source>
        <dbReference type="PROSITE-ProRule" id="PRU00024"/>
    </source>
</evidence>
<keyword evidence="2" id="KW-0863">Zinc-finger</keyword>
<keyword evidence="3" id="KW-0175">Coiled coil</keyword>
<dbReference type="SMART" id="SM00336">
    <property type="entry name" value="BBOX"/>
    <property type="match status" value="1"/>
</dbReference>
<evidence type="ECO:0000256" key="1">
    <source>
        <dbReference type="ARBA" id="ARBA00022723"/>
    </source>
</evidence>
<sequence>MAAAAPPELQCVICHDLLSDPVILNCSHNACSRCASRVTGPILTCPLCQTPTPVGEWKKNTALTALLAMFRPSGGGALTLRQSPVPPSPMPDVRVLAPSRMCPEHDKELELYCMEDRVIVCSHCMIFGAHKGHSCIKFPEAVAQSTPGILDDLRRQEVFVEQLHDRKNCVTQRLELCRQSETDAIQQVEEQFNTLQQLLNKRKGELLLELRAVRDEKVKILSQMGEHLDKTIVSCTEGITNVRQAMDRNNPSRSSSWTSSSGRTSSSLPARGMRRVLLHGGTLARMMERFGIVEAVQPREQLCMPLSADGAPAGAPAGPGAHPGPATTSGYRELAWVRQAPPYHGTLPGRTCWRCPRWRAGPAAGLMEQYVAIQEHCARAMQTFARGYEAPTEPQNVFMNLWPRPKRIAQQMEAQYTRLAQQIRSARPSPPSS</sequence>
<feature type="compositionally biased region" description="Low complexity" evidence="4">
    <location>
        <begin position="252"/>
        <end position="267"/>
    </location>
</feature>
<dbReference type="InterPro" id="IPR001841">
    <property type="entry name" value="Znf_RING"/>
</dbReference>
<dbReference type="EMBL" id="JAPMOS010000007">
    <property type="protein sequence ID" value="KAJ4461511.1"/>
    <property type="molecule type" value="Genomic_DNA"/>
</dbReference>
<protein>
    <submittedName>
        <fullName evidence="7">Tripartite motif-containing protein 10</fullName>
    </submittedName>
</protein>
<dbReference type="PROSITE" id="PS50089">
    <property type="entry name" value="ZF_RING_2"/>
    <property type="match status" value="1"/>
</dbReference>
<evidence type="ECO:0000256" key="4">
    <source>
        <dbReference type="SAM" id="MobiDB-lite"/>
    </source>
</evidence>
<dbReference type="SUPFAM" id="SSF57845">
    <property type="entry name" value="B-box zinc-binding domain"/>
    <property type="match status" value="1"/>
</dbReference>
<evidence type="ECO:0000256" key="3">
    <source>
        <dbReference type="SAM" id="Coils"/>
    </source>
</evidence>
<accession>A0ABQ8USV0</accession>
<dbReference type="PROSITE" id="PS50119">
    <property type="entry name" value="ZF_BBOX"/>
    <property type="match status" value="1"/>
</dbReference>
<keyword evidence="2" id="KW-0862">Zinc</keyword>
<dbReference type="Gene3D" id="3.30.160.60">
    <property type="entry name" value="Classic Zinc Finger"/>
    <property type="match status" value="1"/>
</dbReference>
<feature type="domain" description="RING-type" evidence="5">
    <location>
        <begin position="11"/>
        <end position="49"/>
    </location>
</feature>
<feature type="domain" description="B box-type" evidence="6">
    <location>
        <begin position="97"/>
        <end position="138"/>
    </location>
</feature>
<evidence type="ECO:0000313" key="7">
    <source>
        <dbReference type="EMBL" id="KAJ4461511.1"/>
    </source>
</evidence>
<organism evidence="7 8">
    <name type="scientific">Paratrimastix pyriformis</name>
    <dbReference type="NCBI Taxonomy" id="342808"/>
    <lineage>
        <taxon>Eukaryota</taxon>
        <taxon>Metamonada</taxon>
        <taxon>Preaxostyla</taxon>
        <taxon>Paratrimastigidae</taxon>
        <taxon>Paratrimastix</taxon>
    </lineage>
</organism>
<dbReference type="SMART" id="SM00184">
    <property type="entry name" value="RING"/>
    <property type="match status" value="1"/>
</dbReference>
<evidence type="ECO:0000259" key="5">
    <source>
        <dbReference type="PROSITE" id="PS50089"/>
    </source>
</evidence>
<reference evidence="7" key="1">
    <citation type="journal article" date="2022" name="bioRxiv">
        <title>Genomics of Preaxostyla Flagellates Illuminates Evolutionary Transitions and the Path Towards Mitochondrial Loss.</title>
        <authorList>
            <person name="Novak L.V.F."/>
            <person name="Treitli S.C."/>
            <person name="Pyrih J."/>
            <person name="Halakuc P."/>
            <person name="Pipaliya S.V."/>
            <person name="Vacek V."/>
            <person name="Brzon O."/>
            <person name="Soukal P."/>
            <person name="Eme L."/>
            <person name="Dacks J.B."/>
            <person name="Karnkowska A."/>
            <person name="Elias M."/>
            <person name="Hampl V."/>
        </authorList>
    </citation>
    <scope>NUCLEOTIDE SEQUENCE</scope>
    <source>
        <strain evidence="7">RCP-MX</strain>
    </source>
</reference>
<comment type="caution">
    <text evidence="7">The sequence shown here is derived from an EMBL/GenBank/DDBJ whole genome shotgun (WGS) entry which is preliminary data.</text>
</comment>
<dbReference type="InterPro" id="IPR000315">
    <property type="entry name" value="Znf_B-box"/>
</dbReference>
<keyword evidence="1" id="KW-0479">Metal-binding</keyword>
<dbReference type="PANTHER" id="PTHR24103">
    <property type="entry name" value="E3 UBIQUITIN-PROTEIN LIGASE TRIM"/>
    <property type="match status" value="1"/>
</dbReference>